<dbReference type="InterPro" id="IPR010982">
    <property type="entry name" value="Lambda_DNA-bd_dom_sf"/>
</dbReference>
<dbReference type="AlphaFoldDB" id="A0A516RF61"/>
<dbReference type="InterPro" id="IPR011990">
    <property type="entry name" value="TPR-like_helical_dom_sf"/>
</dbReference>
<dbReference type="RefSeq" id="WP_144321509.1">
    <property type="nucleotide sequence ID" value="NZ_CP040916.1"/>
</dbReference>
<proteinExistence type="predicted"/>
<feature type="domain" description="HTH cro/C1-type" evidence="2">
    <location>
        <begin position="8"/>
        <end position="63"/>
    </location>
</feature>
<dbReference type="SMART" id="SM00530">
    <property type="entry name" value="HTH_XRE"/>
    <property type="match status" value="1"/>
</dbReference>
<sequence>MSTPGERLKTARKWRGLGQEELSRESGVSASLISKLERNERTSARMETWRSLAHALHVPTMRLSDGLDEPGPHEETVEEWAAVREALHAPPAASQADAGEPPTVAGLKAVITEHLPLFKGEFSQLAQVLPGVLRDAADLGDEGQALRVRVLQLAGWSLTATRQWDLAEDALERSMDIATDRIQAAETVDCLTWLYLRRGELDRARDVAIKWADDLEPTKIRRATPDELCAWGRMLLRISAATIRDNRNGEATSAMKWAAVAARALGAEHQPDPFVSLKTFGPTTVALKVIENAAVTGQPETVLRLAKRVPKGGVRPTASNINRHMLDVADAQAKTGDYSGAVTRLLKIKSRYPEWLGNQRYAGDVVSNIAENRRLITPELREVASIVRVPL</sequence>
<name>A0A516RF61_STRST</name>
<evidence type="ECO:0000256" key="1">
    <source>
        <dbReference type="SAM" id="MobiDB-lite"/>
    </source>
</evidence>
<feature type="region of interest" description="Disordered" evidence="1">
    <location>
        <begin position="1"/>
        <end position="28"/>
    </location>
</feature>
<dbReference type="SUPFAM" id="SSF47413">
    <property type="entry name" value="lambda repressor-like DNA-binding domains"/>
    <property type="match status" value="1"/>
</dbReference>
<dbReference type="EMBL" id="CP040916">
    <property type="protein sequence ID" value="QDQ14297.1"/>
    <property type="molecule type" value="Genomic_DNA"/>
</dbReference>
<evidence type="ECO:0000313" key="4">
    <source>
        <dbReference type="Proteomes" id="UP000316806"/>
    </source>
</evidence>
<gene>
    <name evidence="3" type="ORF">FH965_30085</name>
</gene>
<dbReference type="InterPro" id="IPR001387">
    <property type="entry name" value="Cro/C1-type_HTH"/>
</dbReference>
<dbReference type="PROSITE" id="PS50943">
    <property type="entry name" value="HTH_CROC1"/>
    <property type="match status" value="1"/>
</dbReference>
<dbReference type="GO" id="GO:0003677">
    <property type="term" value="F:DNA binding"/>
    <property type="evidence" value="ECO:0007669"/>
    <property type="project" value="InterPro"/>
</dbReference>
<dbReference type="SUPFAM" id="SSF48452">
    <property type="entry name" value="TPR-like"/>
    <property type="match status" value="1"/>
</dbReference>
<reference evidence="3 4" key="1">
    <citation type="journal article" date="2019" name="J. Ind. Microbiol. Biotechnol.">
        <title>The complete genomic sequence of Streptomyces spectabilis NRRL-2792 and identification of secondary metabolite biosynthetic gene clusters.</title>
        <authorList>
            <person name="Sinha A."/>
            <person name="Phillips-Salemka S."/>
            <person name="Niraula T.A."/>
            <person name="Short K.A."/>
            <person name="Niraula N.P."/>
        </authorList>
    </citation>
    <scope>NUCLEOTIDE SEQUENCE [LARGE SCALE GENOMIC DNA]</scope>
    <source>
        <strain evidence="3 4">NRRL 2792</strain>
    </source>
</reference>
<dbReference type="Gene3D" id="1.10.260.40">
    <property type="entry name" value="lambda repressor-like DNA-binding domains"/>
    <property type="match status" value="1"/>
</dbReference>
<evidence type="ECO:0000259" key="2">
    <source>
        <dbReference type="PROSITE" id="PS50943"/>
    </source>
</evidence>
<dbReference type="CDD" id="cd00093">
    <property type="entry name" value="HTH_XRE"/>
    <property type="match status" value="1"/>
</dbReference>
<organism evidence="3 4">
    <name type="scientific">Streptomyces spectabilis</name>
    <dbReference type="NCBI Taxonomy" id="68270"/>
    <lineage>
        <taxon>Bacteria</taxon>
        <taxon>Bacillati</taxon>
        <taxon>Actinomycetota</taxon>
        <taxon>Actinomycetes</taxon>
        <taxon>Kitasatosporales</taxon>
        <taxon>Streptomycetaceae</taxon>
        <taxon>Streptomyces</taxon>
    </lineage>
</organism>
<accession>A0A516RF61</accession>
<protein>
    <submittedName>
        <fullName evidence="3">Helix-turn-helix domain-containing protein</fullName>
    </submittedName>
</protein>
<evidence type="ECO:0000313" key="3">
    <source>
        <dbReference type="EMBL" id="QDQ14297.1"/>
    </source>
</evidence>
<dbReference type="Pfam" id="PF01381">
    <property type="entry name" value="HTH_3"/>
    <property type="match status" value="1"/>
</dbReference>
<dbReference type="Proteomes" id="UP000316806">
    <property type="component" value="Chromosome"/>
</dbReference>